<feature type="region of interest" description="Disordered" evidence="1">
    <location>
        <begin position="67"/>
        <end position="138"/>
    </location>
</feature>
<feature type="compositionally biased region" description="Basic and acidic residues" evidence="1">
    <location>
        <begin position="67"/>
        <end position="90"/>
    </location>
</feature>
<gene>
    <name evidence="2" type="ORF">QYF62_11300</name>
</gene>
<dbReference type="Proteomes" id="UP001172702">
    <property type="component" value="Unassembled WGS sequence"/>
</dbReference>
<dbReference type="RefSeq" id="WP_301162669.1">
    <property type="nucleotide sequence ID" value="NZ_JAUHTB010000012.1"/>
</dbReference>
<organism evidence="2 3">
    <name type="scientific">Dietzia maris</name>
    <dbReference type="NCBI Taxonomy" id="37915"/>
    <lineage>
        <taxon>Bacteria</taxon>
        <taxon>Bacillati</taxon>
        <taxon>Actinomycetota</taxon>
        <taxon>Actinomycetes</taxon>
        <taxon>Mycobacteriales</taxon>
        <taxon>Dietziaceae</taxon>
        <taxon>Dietzia</taxon>
    </lineage>
</organism>
<evidence type="ECO:0000313" key="3">
    <source>
        <dbReference type="Proteomes" id="UP001172702"/>
    </source>
</evidence>
<dbReference type="EMBL" id="JAUHTB010000012">
    <property type="protein sequence ID" value="MDN4506638.1"/>
    <property type="molecule type" value="Genomic_DNA"/>
</dbReference>
<protein>
    <submittedName>
        <fullName evidence="2">Uncharacterized protein</fullName>
    </submittedName>
</protein>
<feature type="compositionally biased region" description="Polar residues" evidence="1">
    <location>
        <begin position="128"/>
        <end position="138"/>
    </location>
</feature>
<evidence type="ECO:0000256" key="1">
    <source>
        <dbReference type="SAM" id="MobiDB-lite"/>
    </source>
</evidence>
<sequence>MGNLGRYQEIIELAKSAGGVDAMIEQIKRGAVAEAAPKLVGITLVVGAAIGACATTGVSRVKQAADHRREVQHKAQLAEKDLRLVARDGANETEDDDSNEPSALKEPAPEGLADLPNDKPSARMEGGLTSTSFSVTLH</sequence>
<reference evidence="2 3" key="1">
    <citation type="submission" date="2023-07" db="EMBL/GenBank/DDBJ databases">
        <title>Strategy for survival of the halotoleranting strain Dietzia MX2 from the Yakshinskoe mineral salts deposit.</title>
        <authorList>
            <person name="Kharitonova M.A."/>
            <person name="Kupriyanova-Ashina F.G."/>
            <person name="Shakirov T.R."/>
            <person name="Vafina M.S."/>
            <person name="Ilinskaya O.N."/>
        </authorList>
    </citation>
    <scope>NUCLEOTIDE SEQUENCE [LARGE SCALE GENOMIC DNA]</scope>
    <source>
        <strain evidence="2 3">MX2</strain>
    </source>
</reference>
<comment type="caution">
    <text evidence="2">The sequence shown here is derived from an EMBL/GenBank/DDBJ whole genome shotgun (WGS) entry which is preliminary data.</text>
</comment>
<evidence type="ECO:0000313" key="2">
    <source>
        <dbReference type="EMBL" id="MDN4506638.1"/>
    </source>
</evidence>
<name>A0ABT8H2E8_9ACTN</name>
<keyword evidence="3" id="KW-1185">Reference proteome</keyword>
<proteinExistence type="predicted"/>
<accession>A0ABT8H2E8</accession>